<dbReference type="InterPro" id="IPR036513">
    <property type="entry name" value="STAS_dom_sf"/>
</dbReference>
<dbReference type="Proteomes" id="UP000198356">
    <property type="component" value="Unassembled WGS sequence"/>
</dbReference>
<dbReference type="EMBL" id="FZOU01000002">
    <property type="protein sequence ID" value="SNS71454.1"/>
    <property type="molecule type" value="Genomic_DNA"/>
</dbReference>
<accession>A0A239GTQ3</accession>
<keyword evidence="2" id="KW-1185">Reference proteome</keyword>
<dbReference type="InterPro" id="IPR038396">
    <property type="entry name" value="SpoIIAA-like_sf"/>
</dbReference>
<gene>
    <name evidence="1" type="ORF">SAMN05421770_10240</name>
</gene>
<proteinExistence type="predicted"/>
<evidence type="ECO:0000313" key="1">
    <source>
        <dbReference type="EMBL" id="SNS71454.1"/>
    </source>
</evidence>
<dbReference type="Gene3D" id="3.40.50.10600">
    <property type="entry name" value="SpoIIaa-like domains"/>
    <property type="match status" value="1"/>
</dbReference>
<reference evidence="1 2" key="1">
    <citation type="submission" date="2017-06" db="EMBL/GenBank/DDBJ databases">
        <authorList>
            <person name="Kim H.J."/>
            <person name="Triplett B.A."/>
        </authorList>
    </citation>
    <scope>NUCLEOTIDE SEQUENCE [LARGE SCALE GENOMIC DNA]</scope>
    <source>
        <strain evidence="1 2">DSM 18704</strain>
    </source>
</reference>
<dbReference type="SUPFAM" id="SSF52091">
    <property type="entry name" value="SpoIIaa-like"/>
    <property type="match status" value="1"/>
</dbReference>
<dbReference type="RefSeq" id="WP_089407577.1">
    <property type="nucleotide sequence ID" value="NZ_FZOU01000002.1"/>
</dbReference>
<protein>
    <submittedName>
        <fullName evidence="1">SpoIIAA-like</fullName>
    </submittedName>
</protein>
<organism evidence="1 2">
    <name type="scientific">Granulicella rosea</name>
    <dbReference type="NCBI Taxonomy" id="474952"/>
    <lineage>
        <taxon>Bacteria</taxon>
        <taxon>Pseudomonadati</taxon>
        <taxon>Acidobacteriota</taxon>
        <taxon>Terriglobia</taxon>
        <taxon>Terriglobales</taxon>
        <taxon>Acidobacteriaceae</taxon>
        <taxon>Granulicella</taxon>
    </lineage>
</organism>
<sequence>MIEHLQQARGPAFGFAVHGVLTAADTKDLTVKLDFMIGDYKKPIGMLADLSKMDGADWAARWHEMRFLERYTSRIARLAIVGASDWEEVASMLLVATAALQAQTLYFKSSELAHAWHWVKMLKHDEEMPVRLMYPGQGLFQDYAPEYMGI</sequence>
<dbReference type="AlphaFoldDB" id="A0A239GTQ3"/>
<dbReference type="OrthoDB" id="119342at2"/>
<name>A0A239GTQ3_9BACT</name>
<evidence type="ECO:0000313" key="2">
    <source>
        <dbReference type="Proteomes" id="UP000198356"/>
    </source>
</evidence>
<dbReference type="Pfam" id="PF11964">
    <property type="entry name" value="SpoIIAA-like"/>
    <property type="match status" value="1"/>
</dbReference>
<dbReference type="InterPro" id="IPR021866">
    <property type="entry name" value="SpoIIAA-like"/>
</dbReference>